<evidence type="ECO:0000256" key="2">
    <source>
        <dbReference type="SAM" id="SignalP"/>
    </source>
</evidence>
<accession>A0ABR4MV79</accession>
<gene>
    <name evidence="3" type="ORF">HK105_209402</name>
</gene>
<evidence type="ECO:0000313" key="4">
    <source>
        <dbReference type="Proteomes" id="UP001527925"/>
    </source>
</evidence>
<dbReference type="Proteomes" id="UP001527925">
    <property type="component" value="Unassembled WGS sequence"/>
</dbReference>
<proteinExistence type="predicted"/>
<name>A0ABR4MV79_9FUNG</name>
<sequence>MLARTLTALLALSLAAALPQPQGSTAADGQESDGQPNEQASEGAAPQAQLVNNAAPAAAPVVNSGANADQSGLPTGITNFTPQPPSGVCKKFSNIKPAVGLQAKDGSKLCSSTTMGLIMAFNKMVSTVIIRPKVNECQNLDAQQNVTFEVDMVNMVTGFFNLANEQYYMAPQTLDAKTSTVEGHQHITVQKLDENLGSPPDPKIFAFFKGINNAATDAGKRRLQAVMPGGTIKEAGLYRICSMTGTDSHQPVLSPVIRRGPQEDCIRCRFVNTAGGANAKVAADTSVSKQVTKNDKKTAIKVSDVEKAK</sequence>
<dbReference type="PANTHER" id="PTHR34587:SF2">
    <property type="entry name" value="G-PROTEIN COUPLED RECEPTORS FAMILY 1 PROFILE DOMAIN-CONTAINING PROTEIN"/>
    <property type="match status" value="1"/>
</dbReference>
<dbReference type="PANTHER" id="PTHR34587">
    <property type="entry name" value="VWFA DOMAIN-CONTAINING PROTEIN"/>
    <property type="match status" value="1"/>
</dbReference>
<evidence type="ECO:0000313" key="3">
    <source>
        <dbReference type="EMBL" id="KAL2911154.1"/>
    </source>
</evidence>
<feature type="signal peptide" evidence="2">
    <location>
        <begin position="1"/>
        <end position="17"/>
    </location>
</feature>
<dbReference type="InterPro" id="IPR053216">
    <property type="entry name" value="Appressorial_penetr-assoc"/>
</dbReference>
<dbReference type="EMBL" id="JADGIZ020000149">
    <property type="protein sequence ID" value="KAL2911154.1"/>
    <property type="molecule type" value="Genomic_DNA"/>
</dbReference>
<feature type="region of interest" description="Disordered" evidence="1">
    <location>
        <begin position="21"/>
        <end position="45"/>
    </location>
</feature>
<keyword evidence="2" id="KW-0732">Signal</keyword>
<feature type="compositionally biased region" description="Polar residues" evidence="1">
    <location>
        <begin position="21"/>
        <end position="40"/>
    </location>
</feature>
<evidence type="ECO:0000256" key="1">
    <source>
        <dbReference type="SAM" id="MobiDB-lite"/>
    </source>
</evidence>
<reference evidence="3 4" key="1">
    <citation type="submission" date="2023-09" db="EMBL/GenBank/DDBJ databases">
        <title>Pangenome analysis of Batrachochytrium dendrobatidis and related Chytrids.</title>
        <authorList>
            <person name="Yacoub M.N."/>
            <person name="Stajich J.E."/>
            <person name="James T.Y."/>
        </authorList>
    </citation>
    <scope>NUCLEOTIDE SEQUENCE [LARGE SCALE GENOMIC DNA]</scope>
    <source>
        <strain evidence="3 4">JEL0888</strain>
    </source>
</reference>
<protein>
    <submittedName>
        <fullName evidence="3">Uncharacterized protein</fullName>
    </submittedName>
</protein>
<feature type="chain" id="PRO_5046461397" evidence="2">
    <location>
        <begin position="18"/>
        <end position="309"/>
    </location>
</feature>
<comment type="caution">
    <text evidence="3">The sequence shown here is derived from an EMBL/GenBank/DDBJ whole genome shotgun (WGS) entry which is preliminary data.</text>
</comment>
<keyword evidence="4" id="KW-1185">Reference proteome</keyword>
<organism evidence="3 4">
    <name type="scientific">Polyrhizophydium stewartii</name>
    <dbReference type="NCBI Taxonomy" id="2732419"/>
    <lineage>
        <taxon>Eukaryota</taxon>
        <taxon>Fungi</taxon>
        <taxon>Fungi incertae sedis</taxon>
        <taxon>Chytridiomycota</taxon>
        <taxon>Chytridiomycota incertae sedis</taxon>
        <taxon>Chytridiomycetes</taxon>
        <taxon>Rhizophydiales</taxon>
        <taxon>Rhizophydiales incertae sedis</taxon>
        <taxon>Polyrhizophydium</taxon>
    </lineage>
</organism>